<dbReference type="Pfam" id="PF01872">
    <property type="entry name" value="RibD_C"/>
    <property type="match status" value="1"/>
</dbReference>
<feature type="domain" description="Bacterial bifunctional deaminase-reductase C-terminal" evidence="1">
    <location>
        <begin position="2"/>
        <end position="164"/>
    </location>
</feature>
<gene>
    <name evidence="2" type="ORF">AABB29_14435</name>
</gene>
<sequence>MMAITLDGYVARKDHSLDWLIKQNTADEDHGFAEFLDNIDVIVMGSGSYRTVLGFDAWPYEKPVVVLSNSLTSEDVPPELSDKVEVVKLSPQELMAEMESRGWQRIYVDGGAIVQSFLKLGLIEDFKLAIVPILLGDGIRLFGDLSSDVDLELTHTKAFSSGLVELRYKVT</sequence>
<dbReference type="InterPro" id="IPR002734">
    <property type="entry name" value="RibDG_C"/>
</dbReference>
<protein>
    <submittedName>
        <fullName evidence="2">Dihydrofolate reductase family protein</fullName>
    </submittedName>
</protein>
<dbReference type="Gene3D" id="3.40.430.10">
    <property type="entry name" value="Dihydrofolate Reductase, subunit A"/>
    <property type="match status" value="1"/>
</dbReference>
<dbReference type="PANTHER" id="PTHR38011">
    <property type="entry name" value="DIHYDROFOLATE REDUCTASE FAMILY PROTEIN (AFU_ORTHOLOGUE AFUA_8G06820)"/>
    <property type="match status" value="1"/>
</dbReference>
<name>A0ABZ2V0S8_9RHOB</name>
<evidence type="ECO:0000313" key="3">
    <source>
        <dbReference type="Proteomes" id="UP001440612"/>
    </source>
</evidence>
<organism evidence="2 3">
    <name type="scientific">Yoonia phaeophyticola</name>
    <dbReference type="NCBI Taxonomy" id="3137369"/>
    <lineage>
        <taxon>Bacteria</taxon>
        <taxon>Pseudomonadati</taxon>
        <taxon>Pseudomonadota</taxon>
        <taxon>Alphaproteobacteria</taxon>
        <taxon>Rhodobacterales</taxon>
        <taxon>Paracoccaceae</taxon>
        <taxon>Yoonia</taxon>
    </lineage>
</organism>
<keyword evidence="3" id="KW-1185">Reference proteome</keyword>
<dbReference type="RefSeq" id="WP_341366187.1">
    <property type="nucleotide sequence ID" value="NZ_CP150951.2"/>
</dbReference>
<dbReference type="EMBL" id="CP150951">
    <property type="protein sequence ID" value="WZC48068.1"/>
    <property type="molecule type" value="Genomic_DNA"/>
</dbReference>
<dbReference type="SUPFAM" id="SSF53597">
    <property type="entry name" value="Dihydrofolate reductase-like"/>
    <property type="match status" value="1"/>
</dbReference>
<dbReference type="PANTHER" id="PTHR38011:SF11">
    <property type="entry name" value="2,5-DIAMINO-6-RIBOSYLAMINO-4(3H)-PYRIMIDINONE 5'-PHOSPHATE REDUCTASE"/>
    <property type="match status" value="1"/>
</dbReference>
<reference evidence="3" key="1">
    <citation type="submission" date="2024-04" db="EMBL/GenBank/DDBJ databases">
        <title>Phylogenomic analyses of a clade within the roseobacter group suggest taxonomic reassignments of species of the genera Aestuariivita, Citreicella, Loktanella, Nautella, Pelagibaca, Ruegeria, Thalassobius, Thiobacimonas and Tropicibacter, and the proposal o.</title>
        <authorList>
            <person name="Jeon C.O."/>
        </authorList>
    </citation>
    <scope>NUCLEOTIDE SEQUENCE [LARGE SCALE GENOMIC DNA]</scope>
    <source>
        <strain evidence="3">BS5-3</strain>
    </source>
</reference>
<proteinExistence type="predicted"/>
<evidence type="ECO:0000259" key="1">
    <source>
        <dbReference type="Pfam" id="PF01872"/>
    </source>
</evidence>
<evidence type="ECO:0000313" key="2">
    <source>
        <dbReference type="EMBL" id="WZC48068.1"/>
    </source>
</evidence>
<dbReference type="InterPro" id="IPR024072">
    <property type="entry name" value="DHFR-like_dom_sf"/>
</dbReference>
<dbReference type="Proteomes" id="UP001440612">
    <property type="component" value="Chromosome"/>
</dbReference>
<dbReference type="InterPro" id="IPR050765">
    <property type="entry name" value="Riboflavin_Biosynth_HTPR"/>
</dbReference>
<accession>A0ABZ2V0S8</accession>